<dbReference type="Proteomes" id="UP000886632">
    <property type="component" value="Unassembled WGS sequence"/>
</dbReference>
<feature type="domain" description="HTH tetR-type" evidence="3">
    <location>
        <begin position="48"/>
        <end position="108"/>
    </location>
</feature>
<sequence>MAGLSPDLRVWWSRATLRAGSNVRDSYIDGQPGCAGGDVSERATYHHGDLRQALIAAAVDLISAKGVAGLSVAEAARKAGVSGAAPYRHFASRTALLSAAATALATDLLEHLQMTAAGGPARGVPTVARGVPLAPALAVPHAADPTDVAAAIDSLAQLTRARIDFALGRGVGLELVYAEELRTFDDPQRRDVTRRLFELYLWPAMTVTGDAVAAGRLLRQAAALAQGYLDIARSNNAVAGTTEAAELADEAAAAVRVLAHAAQDRRGTVASDPPRRAEKSECLRYAVRA</sequence>
<accession>A0A9D7XYB1</accession>
<evidence type="ECO:0000256" key="1">
    <source>
        <dbReference type="ARBA" id="ARBA00023125"/>
    </source>
</evidence>
<evidence type="ECO:0000259" key="3">
    <source>
        <dbReference type="PROSITE" id="PS50977"/>
    </source>
</evidence>
<name>A0A9D7XYB1_9MICO</name>
<dbReference type="AlphaFoldDB" id="A0A9D7XYB1"/>
<dbReference type="SUPFAM" id="SSF46689">
    <property type="entry name" value="Homeodomain-like"/>
    <property type="match status" value="1"/>
</dbReference>
<evidence type="ECO:0000313" key="5">
    <source>
        <dbReference type="Proteomes" id="UP000886632"/>
    </source>
</evidence>
<dbReference type="EMBL" id="JADKGK010000005">
    <property type="protein sequence ID" value="MBL0002852.1"/>
    <property type="molecule type" value="Genomic_DNA"/>
</dbReference>
<dbReference type="Gene3D" id="1.10.357.10">
    <property type="entry name" value="Tetracycline Repressor, domain 2"/>
    <property type="match status" value="1"/>
</dbReference>
<proteinExistence type="predicted"/>
<organism evidence="4 5">
    <name type="scientific">Candidatus Phosphoribacter hodrii</name>
    <dbReference type="NCBI Taxonomy" id="2953743"/>
    <lineage>
        <taxon>Bacteria</taxon>
        <taxon>Bacillati</taxon>
        <taxon>Actinomycetota</taxon>
        <taxon>Actinomycetes</taxon>
        <taxon>Micrococcales</taxon>
        <taxon>Dermatophilaceae</taxon>
        <taxon>Candidatus Phosphoribacter</taxon>
    </lineage>
</organism>
<dbReference type="PROSITE" id="PS50977">
    <property type="entry name" value="HTH_TETR_2"/>
    <property type="match status" value="1"/>
</dbReference>
<gene>
    <name evidence="4" type="ORF">IPP00_02260</name>
</gene>
<evidence type="ECO:0000313" key="4">
    <source>
        <dbReference type="EMBL" id="MBL0002852.1"/>
    </source>
</evidence>
<comment type="caution">
    <text evidence="4">The sequence shown here is derived from an EMBL/GenBank/DDBJ whole genome shotgun (WGS) entry which is preliminary data.</text>
</comment>
<reference evidence="4" key="1">
    <citation type="submission" date="2020-10" db="EMBL/GenBank/DDBJ databases">
        <title>Connecting structure to function with the recovery of over 1000 high-quality activated sludge metagenome-assembled genomes encoding full-length rRNA genes using long-read sequencing.</title>
        <authorList>
            <person name="Singleton C.M."/>
            <person name="Petriglieri F."/>
            <person name="Kristensen J.M."/>
            <person name="Kirkegaard R.H."/>
            <person name="Michaelsen T.Y."/>
            <person name="Andersen M.H."/>
            <person name="Karst S.M."/>
            <person name="Dueholm M.S."/>
            <person name="Nielsen P.H."/>
            <person name="Albertsen M."/>
        </authorList>
    </citation>
    <scope>NUCLEOTIDE SEQUENCE</scope>
    <source>
        <strain evidence="4">Ribe_18-Q3-R11-54_MAXAC.001</strain>
    </source>
</reference>
<dbReference type="InterPro" id="IPR009057">
    <property type="entry name" value="Homeodomain-like_sf"/>
</dbReference>
<dbReference type="Pfam" id="PF00440">
    <property type="entry name" value="TetR_N"/>
    <property type="match status" value="1"/>
</dbReference>
<dbReference type="PRINTS" id="PR00455">
    <property type="entry name" value="HTHTETR"/>
</dbReference>
<evidence type="ECO:0000256" key="2">
    <source>
        <dbReference type="PROSITE-ProRule" id="PRU00335"/>
    </source>
</evidence>
<dbReference type="InterPro" id="IPR001647">
    <property type="entry name" value="HTH_TetR"/>
</dbReference>
<dbReference type="GO" id="GO:0003677">
    <property type="term" value="F:DNA binding"/>
    <property type="evidence" value="ECO:0007669"/>
    <property type="project" value="UniProtKB-UniRule"/>
</dbReference>
<keyword evidence="1 2" id="KW-0238">DNA-binding</keyword>
<protein>
    <submittedName>
        <fullName evidence="4">TetR/AcrR family transcriptional regulator</fullName>
    </submittedName>
</protein>
<feature type="DNA-binding region" description="H-T-H motif" evidence="2">
    <location>
        <begin position="71"/>
        <end position="90"/>
    </location>
</feature>